<dbReference type="InterPro" id="IPR000843">
    <property type="entry name" value="HTH_LacI"/>
</dbReference>
<keyword evidence="2 5" id="KW-0238">DNA-binding</keyword>
<dbReference type="GO" id="GO:0003677">
    <property type="term" value="F:DNA binding"/>
    <property type="evidence" value="ECO:0007669"/>
    <property type="project" value="UniProtKB-KW"/>
</dbReference>
<keyword evidence="3" id="KW-0804">Transcription</keyword>
<dbReference type="PANTHER" id="PTHR30146:SF109">
    <property type="entry name" value="HTH-TYPE TRANSCRIPTIONAL REGULATOR GALS"/>
    <property type="match status" value="1"/>
</dbReference>
<comment type="caution">
    <text evidence="5">The sequence shown here is derived from an EMBL/GenBank/DDBJ whole genome shotgun (WGS) entry which is preliminary data.</text>
</comment>
<organism evidence="5 6">
    <name type="scientific">Fusibacter paucivorans</name>
    <dbReference type="NCBI Taxonomy" id="76009"/>
    <lineage>
        <taxon>Bacteria</taxon>
        <taxon>Bacillati</taxon>
        <taxon>Bacillota</taxon>
        <taxon>Clostridia</taxon>
        <taxon>Eubacteriales</taxon>
        <taxon>Eubacteriales Family XII. Incertae Sedis</taxon>
        <taxon>Fusibacter</taxon>
    </lineage>
</organism>
<dbReference type="Gene3D" id="1.10.260.40">
    <property type="entry name" value="lambda repressor-like DNA-binding domains"/>
    <property type="match status" value="1"/>
</dbReference>
<dbReference type="EMBL" id="JAHBCL010000038">
    <property type="protein sequence ID" value="MBS7528379.1"/>
    <property type="molecule type" value="Genomic_DNA"/>
</dbReference>
<sequence length="336" mass="37721">MKAVNIKDIARIAGVGVATVSRVINHHPDVKEETRQHILQIIEEYKYIPNNSARYLKRSESNDVGIIIKGIYNPLFAEMMQKIERILSQVGYTVMLHHHMDMAIRDMDVAQEFVKEKRLKGLICLGGDFEDVQTEEVKRMNVPMILTSALQNEALDRKVYSSVGINNEVAAFEIVNYLCMTGHQKIGIITTGEHDQSIGGRRTQGYMRALSTHGIAKVDERFEVGDYTFESAYLAMKRLLVKAPDLTAVFAISDIMAIGAARAIHEVGKSIPKDIALAGFDDIDYAAYYDPPLTTVKQPLETLSETTAELMIALLEDRSEHEHVMLPTTLKIRKTT</sequence>
<dbReference type="InterPro" id="IPR028082">
    <property type="entry name" value="Peripla_BP_I"/>
</dbReference>
<dbReference type="Gene3D" id="3.40.50.2300">
    <property type="match status" value="2"/>
</dbReference>
<dbReference type="Proteomes" id="UP000746471">
    <property type="component" value="Unassembled WGS sequence"/>
</dbReference>
<protein>
    <submittedName>
        <fullName evidence="5">LacI family DNA-binding transcriptional regulator</fullName>
    </submittedName>
</protein>
<evidence type="ECO:0000256" key="2">
    <source>
        <dbReference type="ARBA" id="ARBA00023125"/>
    </source>
</evidence>
<dbReference type="Pfam" id="PF00356">
    <property type="entry name" value="LacI"/>
    <property type="match status" value="1"/>
</dbReference>
<dbReference type="PRINTS" id="PR00036">
    <property type="entry name" value="HTHLACI"/>
</dbReference>
<dbReference type="RefSeq" id="WP_213238239.1">
    <property type="nucleotide sequence ID" value="NZ_JAHBCL010000038.1"/>
</dbReference>
<dbReference type="CDD" id="cd01392">
    <property type="entry name" value="HTH_LacI"/>
    <property type="match status" value="1"/>
</dbReference>
<dbReference type="SUPFAM" id="SSF47413">
    <property type="entry name" value="lambda repressor-like DNA-binding domains"/>
    <property type="match status" value="1"/>
</dbReference>
<evidence type="ECO:0000313" key="5">
    <source>
        <dbReference type="EMBL" id="MBS7528379.1"/>
    </source>
</evidence>
<evidence type="ECO:0000313" key="6">
    <source>
        <dbReference type="Proteomes" id="UP000746471"/>
    </source>
</evidence>
<dbReference type="SMART" id="SM00354">
    <property type="entry name" value="HTH_LACI"/>
    <property type="match status" value="1"/>
</dbReference>
<keyword evidence="6" id="KW-1185">Reference proteome</keyword>
<dbReference type="Pfam" id="PF13377">
    <property type="entry name" value="Peripla_BP_3"/>
    <property type="match status" value="1"/>
</dbReference>
<dbReference type="PANTHER" id="PTHR30146">
    <property type="entry name" value="LACI-RELATED TRANSCRIPTIONAL REPRESSOR"/>
    <property type="match status" value="1"/>
</dbReference>
<name>A0ABS5PV78_9FIRM</name>
<proteinExistence type="predicted"/>
<dbReference type="PROSITE" id="PS50932">
    <property type="entry name" value="HTH_LACI_2"/>
    <property type="match status" value="1"/>
</dbReference>
<evidence type="ECO:0000256" key="3">
    <source>
        <dbReference type="ARBA" id="ARBA00023163"/>
    </source>
</evidence>
<dbReference type="PROSITE" id="PS00356">
    <property type="entry name" value="HTH_LACI_1"/>
    <property type="match status" value="1"/>
</dbReference>
<keyword evidence="1" id="KW-0805">Transcription regulation</keyword>
<accession>A0ABS5PV78</accession>
<dbReference type="InterPro" id="IPR046335">
    <property type="entry name" value="LacI/GalR-like_sensor"/>
</dbReference>
<evidence type="ECO:0000256" key="1">
    <source>
        <dbReference type="ARBA" id="ARBA00023015"/>
    </source>
</evidence>
<dbReference type="SUPFAM" id="SSF53822">
    <property type="entry name" value="Periplasmic binding protein-like I"/>
    <property type="match status" value="1"/>
</dbReference>
<dbReference type="CDD" id="cd06267">
    <property type="entry name" value="PBP1_LacI_sugar_binding-like"/>
    <property type="match status" value="1"/>
</dbReference>
<feature type="domain" description="HTH lacI-type" evidence="4">
    <location>
        <begin position="4"/>
        <end position="58"/>
    </location>
</feature>
<dbReference type="InterPro" id="IPR010982">
    <property type="entry name" value="Lambda_DNA-bd_dom_sf"/>
</dbReference>
<gene>
    <name evidence="5" type="ORF">KHM83_16945</name>
</gene>
<reference evidence="5 6" key="1">
    <citation type="submission" date="2021-05" db="EMBL/GenBank/DDBJ databases">
        <title>Fusibacter ferrireducens sp. nov., an anaerobic, sulfur- and Fe-reducing bacterium isolated from the mangrove sediment.</title>
        <authorList>
            <person name="Qiu D."/>
        </authorList>
    </citation>
    <scope>NUCLEOTIDE SEQUENCE [LARGE SCALE GENOMIC DNA]</scope>
    <source>
        <strain evidence="5 6">DSM 12116</strain>
    </source>
</reference>
<evidence type="ECO:0000259" key="4">
    <source>
        <dbReference type="PROSITE" id="PS50932"/>
    </source>
</evidence>